<comment type="caution">
    <text evidence="1">The sequence shown here is derived from an EMBL/GenBank/DDBJ whole genome shotgun (WGS) entry which is preliminary data.</text>
</comment>
<reference evidence="1" key="1">
    <citation type="journal article" date="2024" name="Gigascience">
        <title>Chromosome-level genome of the poultry shaft louse Menopon gallinae provides insight into the host-switching and adaptive evolution of parasitic lice.</title>
        <authorList>
            <person name="Xu Y."/>
            <person name="Ma L."/>
            <person name="Liu S."/>
            <person name="Liang Y."/>
            <person name="Liu Q."/>
            <person name="He Z."/>
            <person name="Tian L."/>
            <person name="Duan Y."/>
            <person name="Cai W."/>
            <person name="Li H."/>
            <person name="Song F."/>
        </authorList>
    </citation>
    <scope>NUCLEOTIDE SEQUENCE</scope>
    <source>
        <strain evidence="1">Cailab_2023a</strain>
    </source>
</reference>
<evidence type="ECO:0000313" key="1">
    <source>
        <dbReference type="EMBL" id="KAL0265480.1"/>
    </source>
</evidence>
<dbReference type="EMBL" id="JARGDH010000023">
    <property type="protein sequence ID" value="KAL0265480.1"/>
    <property type="molecule type" value="Genomic_DNA"/>
</dbReference>
<name>A0AAW2H720_9NEOP</name>
<sequence length="155" mass="18375">MLSRKTLVWGKAKEPIYSTTILSQKLLVQKYPMSQLIDERPYYNGQIYSWTEVLGQDYLGRYCYRVYTGRYNIDYAPDYTYESLYVSNLSDEELKLISQADTLHIVFISADEKREAEKCKHLDNRSFAKQLVFAYYQKEKERYLEKQKAGLKAKS</sequence>
<protein>
    <submittedName>
        <fullName evidence="1">Uncharacterized protein</fullName>
    </submittedName>
</protein>
<dbReference type="AlphaFoldDB" id="A0AAW2H720"/>
<gene>
    <name evidence="1" type="ORF">PYX00_010983</name>
</gene>
<organism evidence="1">
    <name type="scientific">Menopon gallinae</name>
    <name type="common">poultry shaft louse</name>
    <dbReference type="NCBI Taxonomy" id="328185"/>
    <lineage>
        <taxon>Eukaryota</taxon>
        <taxon>Metazoa</taxon>
        <taxon>Ecdysozoa</taxon>
        <taxon>Arthropoda</taxon>
        <taxon>Hexapoda</taxon>
        <taxon>Insecta</taxon>
        <taxon>Pterygota</taxon>
        <taxon>Neoptera</taxon>
        <taxon>Paraneoptera</taxon>
        <taxon>Psocodea</taxon>
        <taxon>Troctomorpha</taxon>
        <taxon>Phthiraptera</taxon>
        <taxon>Amblycera</taxon>
        <taxon>Menoponidae</taxon>
        <taxon>Menopon</taxon>
    </lineage>
</organism>
<proteinExistence type="predicted"/>
<accession>A0AAW2H720</accession>